<dbReference type="GO" id="GO:0005783">
    <property type="term" value="C:endoplasmic reticulum"/>
    <property type="evidence" value="ECO:0007669"/>
    <property type="project" value="UniProtKB-SubCell"/>
</dbReference>
<keyword evidence="6" id="KW-0256">Endoplasmic reticulum</keyword>
<reference evidence="11" key="1">
    <citation type="submission" date="2013-07" db="EMBL/GenBank/DDBJ databases">
        <title>The Genome Sequence of Cryptococcus bestiolae CBS10118.</title>
        <authorList>
            <consortium name="The Broad Institute Genome Sequencing Platform"/>
            <person name="Cuomo C."/>
            <person name="Litvintseva A."/>
            <person name="Chen Y."/>
            <person name="Heitman J."/>
            <person name="Sun S."/>
            <person name="Springer D."/>
            <person name="Dromer F."/>
            <person name="Young S.K."/>
            <person name="Zeng Q."/>
            <person name="Gargeya S."/>
            <person name="Fitzgerald M."/>
            <person name="Abouelleil A."/>
            <person name="Alvarado L."/>
            <person name="Berlin A.M."/>
            <person name="Chapman S.B."/>
            <person name="Dewar J."/>
            <person name="Goldberg J."/>
            <person name="Griggs A."/>
            <person name="Gujja S."/>
            <person name="Hansen M."/>
            <person name="Howarth C."/>
            <person name="Imamovic A."/>
            <person name="Larimer J."/>
            <person name="McCowan C."/>
            <person name="Murphy C."/>
            <person name="Pearson M."/>
            <person name="Priest M."/>
            <person name="Roberts A."/>
            <person name="Saif S."/>
            <person name="Shea T."/>
            <person name="Sykes S."/>
            <person name="Wortman J."/>
            <person name="Nusbaum C."/>
            <person name="Birren B."/>
        </authorList>
    </citation>
    <scope>NUCLEOTIDE SEQUENCE [LARGE SCALE GENOMIC DNA]</scope>
    <source>
        <strain evidence="11">CBS 10118</strain>
    </source>
</reference>
<feature type="domain" description="Signal recognition particle SRP72 subunit RNA-binding" evidence="10">
    <location>
        <begin position="219"/>
        <end position="265"/>
    </location>
</feature>
<dbReference type="KEGG" id="kbi:30212896"/>
<evidence type="ECO:0000256" key="2">
    <source>
        <dbReference type="ARBA" id="ARBA00004496"/>
    </source>
</evidence>
<dbReference type="Gene3D" id="1.25.40.10">
    <property type="entry name" value="Tetratricopeptide repeat domain"/>
    <property type="match status" value="1"/>
</dbReference>
<feature type="region of interest" description="Disordered" evidence="9">
    <location>
        <begin position="183"/>
        <end position="254"/>
    </location>
</feature>
<keyword evidence="8" id="KW-0687">Ribonucleoprotein</keyword>
<dbReference type="InterPro" id="IPR013699">
    <property type="entry name" value="Signal_recog_part_SRP72_RNA-bd"/>
</dbReference>
<feature type="compositionally biased region" description="Low complexity" evidence="9">
    <location>
        <begin position="212"/>
        <end position="224"/>
    </location>
</feature>
<evidence type="ECO:0000256" key="1">
    <source>
        <dbReference type="ARBA" id="ARBA00004240"/>
    </source>
</evidence>
<reference evidence="12" key="4">
    <citation type="submission" date="2024-02" db="EMBL/GenBank/DDBJ databases">
        <title>Comparative genomics of Cryptococcus and Kwoniella reveals pathogenesis evolution and contrasting modes of karyotype evolution via chromosome fusion or intercentromeric recombination.</title>
        <authorList>
            <person name="Coelho M.A."/>
            <person name="David-Palma M."/>
            <person name="Shea T."/>
            <person name="Bowers K."/>
            <person name="McGinley-Smith S."/>
            <person name="Mohammad A.W."/>
            <person name="Gnirke A."/>
            <person name="Yurkov A.M."/>
            <person name="Nowrousian M."/>
            <person name="Sun S."/>
            <person name="Cuomo C.A."/>
            <person name="Heitman J."/>
        </authorList>
    </citation>
    <scope>NUCLEOTIDE SEQUENCE</scope>
    <source>
        <strain evidence="12">CBS 10118</strain>
    </source>
</reference>
<evidence type="ECO:0000256" key="4">
    <source>
        <dbReference type="ARBA" id="ARBA00018350"/>
    </source>
</evidence>
<dbReference type="EMBL" id="CP144543">
    <property type="protein sequence ID" value="WVW83191.1"/>
    <property type="molecule type" value="Genomic_DNA"/>
</dbReference>
<dbReference type="PANTHER" id="PTHR14094">
    <property type="entry name" value="SIGNAL RECOGNITION PARTICLE 72"/>
    <property type="match status" value="1"/>
</dbReference>
<name>A0A1B9FSJ1_9TREE</name>
<dbReference type="GO" id="GO:0006614">
    <property type="term" value="P:SRP-dependent cotranslational protein targeting to membrane"/>
    <property type="evidence" value="ECO:0007669"/>
    <property type="project" value="InterPro"/>
</dbReference>
<evidence type="ECO:0000259" key="10">
    <source>
        <dbReference type="Pfam" id="PF08492"/>
    </source>
</evidence>
<reference evidence="11" key="3">
    <citation type="submission" date="2014-01" db="EMBL/GenBank/DDBJ databases">
        <title>Evolution of pathogenesis and genome organization in the Tremellales.</title>
        <authorList>
            <person name="Cuomo C."/>
            <person name="Litvintseva A."/>
            <person name="Heitman J."/>
            <person name="Chen Y."/>
            <person name="Sun S."/>
            <person name="Springer D."/>
            <person name="Dromer F."/>
            <person name="Young S."/>
            <person name="Zeng Q."/>
            <person name="Chapman S."/>
            <person name="Gujja S."/>
            <person name="Saif S."/>
            <person name="Birren B."/>
        </authorList>
    </citation>
    <scope>NUCLEOTIDE SEQUENCE</scope>
    <source>
        <strain evidence="11">CBS 10118</strain>
    </source>
</reference>
<keyword evidence="7" id="KW-0733">Signal recognition particle</keyword>
<dbReference type="GO" id="GO:0005786">
    <property type="term" value="C:signal recognition particle, endoplasmic reticulum targeting"/>
    <property type="evidence" value="ECO:0007669"/>
    <property type="project" value="UniProtKB-KW"/>
</dbReference>
<dbReference type="GO" id="GO:0008312">
    <property type="term" value="F:7S RNA binding"/>
    <property type="evidence" value="ECO:0007669"/>
    <property type="project" value="InterPro"/>
</dbReference>
<dbReference type="GO" id="GO:0043022">
    <property type="term" value="F:ribosome binding"/>
    <property type="evidence" value="ECO:0007669"/>
    <property type="project" value="TreeGrafter"/>
</dbReference>
<dbReference type="PANTHER" id="PTHR14094:SF9">
    <property type="entry name" value="SIGNAL RECOGNITION PARTICLE SUBUNIT SRP72"/>
    <property type="match status" value="1"/>
</dbReference>
<feature type="compositionally biased region" description="Polar residues" evidence="9">
    <location>
        <begin position="280"/>
        <end position="293"/>
    </location>
</feature>
<evidence type="ECO:0000256" key="9">
    <source>
        <dbReference type="SAM" id="MobiDB-lite"/>
    </source>
</evidence>
<dbReference type="EMBL" id="KI894026">
    <property type="protein sequence ID" value="OCF21720.1"/>
    <property type="molecule type" value="Genomic_DNA"/>
</dbReference>
<evidence type="ECO:0000256" key="6">
    <source>
        <dbReference type="ARBA" id="ARBA00022824"/>
    </source>
</evidence>
<dbReference type="STRING" id="1296100.A0A1B9FSJ1"/>
<evidence type="ECO:0000256" key="7">
    <source>
        <dbReference type="ARBA" id="ARBA00023135"/>
    </source>
</evidence>
<evidence type="ECO:0000256" key="5">
    <source>
        <dbReference type="ARBA" id="ARBA00022490"/>
    </source>
</evidence>
<dbReference type="VEuPathDB" id="FungiDB:I302_08497"/>
<organism evidence="11">
    <name type="scientific">Kwoniella bestiolae CBS 10118</name>
    <dbReference type="NCBI Taxonomy" id="1296100"/>
    <lineage>
        <taxon>Eukaryota</taxon>
        <taxon>Fungi</taxon>
        <taxon>Dikarya</taxon>
        <taxon>Basidiomycota</taxon>
        <taxon>Agaricomycotina</taxon>
        <taxon>Tremellomycetes</taxon>
        <taxon>Tremellales</taxon>
        <taxon>Cryptococcaceae</taxon>
        <taxon>Kwoniella</taxon>
    </lineage>
</organism>
<evidence type="ECO:0000313" key="12">
    <source>
        <dbReference type="EMBL" id="WVW83191.1"/>
    </source>
</evidence>
<dbReference type="InterPro" id="IPR031545">
    <property type="entry name" value="SRP72_TPR-like"/>
</dbReference>
<evidence type="ECO:0000313" key="13">
    <source>
        <dbReference type="Proteomes" id="UP000092730"/>
    </source>
</evidence>
<dbReference type="OrthoDB" id="5421607at2759"/>
<dbReference type="InterPro" id="IPR026270">
    <property type="entry name" value="SRP72"/>
</dbReference>
<feature type="compositionally biased region" description="Polar residues" evidence="9">
    <location>
        <begin position="183"/>
        <end position="205"/>
    </location>
</feature>
<dbReference type="InterPro" id="IPR011990">
    <property type="entry name" value="TPR-like_helical_dom_sf"/>
</dbReference>
<comment type="similarity">
    <text evidence="3">Belongs to the SRP72 family.</text>
</comment>
<accession>A0A1B9FSJ1</accession>
<dbReference type="SUPFAM" id="SSF48452">
    <property type="entry name" value="TPR-like"/>
    <property type="match status" value="1"/>
</dbReference>
<comment type="subcellular location">
    <subcellularLocation>
        <location evidence="2">Cytoplasm</location>
    </subcellularLocation>
    <subcellularLocation>
        <location evidence="1">Endoplasmic reticulum</location>
    </subcellularLocation>
</comment>
<evidence type="ECO:0000256" key="3">
    <source>
        <dbReference type="ARBA" id="ARBA00007676"/>
    </source>
</evidence>
<gene>
    <name evidence="11" type="ORF">I302_08497</name>
    <name evidence="12" type="ORF">I302_105209</name>
</gene>
<dbReference type="AlphaFoldDB" id="A0A1B9FSJ1"/>
<sequence length="310" mass="34000">MSSTKAVSSKGNKTFTPRPPRSAEERLPKLYRALTDQVDDGYFANAIKTCKKILTLDPSSQAAYQTLLFLHLQTDDYTSAISLLDNPPKDSKDALEFERAYCLYRLHREKEALELIEGKEGRKVHHLEAQIRYRLGEYQRAQEIYDDLLVDVGSSSSEHSDILTNLNASSSHQTFATSTYKSHLSSSNDVESNVPSLPTGWSRSSSTDKKAITPTTATSSTAKAVPEKKGEKKRRNKLPKGAVVGKPFTEDPERWIPLKQRQSYITAQAKKKGGKESMGTGFTQGSTAQASHSSGGGGGGGGKNKKGKRK</sequence>
<feature type="compositionally biased region" description="Polar residues" evidence="9">
    <location>
        <begin position="1"/>
        <end position="15"/>
    </location>
</feature>
<dbReference type="Pfam" id="PF17004">
    <property type="entry name" value="SRP_TPR_like"/>
    <property type="match status" value="1"/>
</dbReference>
<reference evidence="12" key="2">
    <citation type="submission" date="2013-07" db="EMBL/GenBank/DDBJ databases">
        <authorList>
            <consortium name="The Broad Institute Genome Sequencing Platform"/>
            <person name="Cuomo C."/>
            <person name="Litvintseva A."/>
            <person name="Chen Y."/>
            <person name="Heitman J."/>
            <person name="Sun S."/>
            <person name="Springer D."/>
            <person name="Dromer F."/>
            <person name="Young S.K."/>
            <person name="Zeng Q."/>
            <person name="Gargeya S."/>
            <person name="Fitzgerald M."/>
            <person name="Abouelleil A."/>
            <person name="Alvarado L."/>
            <person name="Berlin A.M."/>
            <person name="Chapman S.B."/>
            <person name="Dewar J."/>
            <person name="Goldberg J."/>
            <person name="Griggs A."/>
            <person name="Gujja S."/>
            <person name="Hansen M."/>
            <person name="Howarth C."/>
            <person name="Imamovic A."/>
            <person name="Larimer J."/>
            <person name="McCowan C."/>
            <person name="Murphy C."/>
            <person name="Pearson M."/>
            <person name="Priest M."/>
            <person name="Roberts A."/>
            <person name="Saif S."/>
            <person name="Shea T."/>
            <person name="Sykes S."/>
            <person name="Wortman J."/>
            <person name="Nusbaum C."/>
            <person name="Birren B."/>
        </authorList>
    </citation>
    <scope>NUCLEOTIDE SEQUENCE</scope>
    <source>
        <strain evidence="12">CBS 10118</strain>
    </source>
</reference>
<protein>
    <recommendedName>
        <fullName evidence="4">Signal recognition particle subunit SRP72</fullName>
    </recommendedName>
</protein>
<dbReference type="Pfam" id="PF08492">
    <property type="entry name" value="SRP72"/>
    <property type="match status" value="1"/>
</dbReference>
<dbReference type="RefSeq" id="XP_019042790.1">
    <property type="nucleotide sequence ID" value="XM_019195077.1"/>
</dbReference>
<dbReference type="GeneID" id="30212896"/>
<proteinExistence type="inferred from homology"/>
<evidence type="ECO:0000256" key="8">
    <source>
        <dbReference type="ARBA" id="ARBA00023274"/>
    </source>
</evidence>
<feature type="region of interest" description="Disordered" evidence="9">
    <location>
        <begin position="266"/>
        <end position="310"/>
    </location>
</feature>
<evidence type="ECO:0000313" key="11">
    <source>
        <dbReference type="EMBL" id="OCF21720.1"/>
    </source>
</evidence>
<keyword evidence="5" id="KW-0963">Cytoplasm</keyword>
<keyword evidence="13" id="KW-1185">Reference proteome</keyword>
<feature type="region of interest" description="Disordered" evidence="9">
    <location>
        <begin position="1"/>
        <end position="26"/>
    </location>
</feature>
<dbReference type="Proteomes" id="UP000092730">
    <property type="component" value="Chromosome 3"/>
</dbReference>